<dbReference type="SUPFAM" id="SSF82185">
    <property type="entry name" value="Histone H3 K4-specific methyltransferase SET7/9 N-terminal domain"/>
    <property type="match status" value="2"/>
</dbReference>
<evidence type="ECO:0000313" key="9">
    <source>
        <dbReference type="EMBL" id="KAF4671539.1"/>
    </source>
</evidence>
<dbReference type="GO" id="GO:0031514">
    <property type="term" value="C:motile cilium"/>
    <property type="evidence" value="ECO:0007669"/>
    <property type="project" value="UniProtKB-SubCell"/>
</dbReference>
<evidence type="ECO:0000256" key="4">
    <source>
        <dbReference type="ARBA" id="ARBA00022737"/>
    </source>
</evidence>
<evidence type="ECO:0000256" key="6">
    <source>
        <dbReference type="ARBA" id="ARBA00023069"/>
    </source>
</evidence>
<keyword evidence="7" id="KW-0206">Cytoskeleton</keyword>
<keyword evidence="3" id="KW-0963">Cytoplasm</keyword>
<dbReference type="Proteomes" id="UP000591131">
    <property type="component" value="Unassembled WGS sequence"/>
</dbReference>
<keyword evidence="4" id="KW-0677">Repeat</keyword>
<evidence type="ECO:0000256" key="7">
    <source>
        <dbReference type="ARBA" id="ARBA00023212"/>
    </source>
</evidence>
<comment type="subcellular location">
    <subcellularLocation>
        <location evidence="1">Cell projection</location>
        <location evidence="1">Cilium</location>
        <location evidence="1">Flagellum</location>
    </subcellularLocation>
    <subcellularLocation>
        <location evidence="2">Cytoplasm</location>
        <location evidence="2">Cytoskeleton</location>
        <location evidence="2">Cilium axoneme</location>
    </subcellularLocation>
</comment>
<dbReference type="OrthoDB" id="282259at2759"/>
<evidence type="ECO:0000256" key="5">
    <source>
        <dbReference type="ARBA" id="ARBA00022846"/>
    </source>
</evidence>
<evidence type="ECO:0000256" key="8">
    <source>
        <dbReference type="ARBA" id="ARBA00023273"/>
    </source>
</evidence>
<reference evidence="9 10" key="1">
    <citation type="submission" date="2020-04" db="EMBL/GenBank/DDBJ databases">
        <title>Perkinsus chesapeaki whole genome sequence.</title>
        <authorList>
            <person name="Bogema D.R."/>
        </authorList>
    </citation>
    <scope>NUCLEOTIDE SEQUENCE [LARGE SCALE GENOMIC DNA]</scope>
    <source>
        <strain evidence="9">ATCC PRA-425</strain>
    </source>
</reference>
<evidence type="ECO:0000256" key="3">
    <source>
        <dbReference type="ARBA" id="ARBA00022490"/>
    </source>
</evidence>
<keyword evidence="5" id="KW-0282">Flagellum</keyword>
<name>A0A7J6MIW3_PERCH</name>
<proteinExistence type="predicted"/>
<evidence type="ECO:0000313" key="10">
    <source>
        <dbReference type="Proteomes" id="UP000591131"/>
    </source>
</evidence>
<keyword evidence="10" id="KW-1185">Reference proteome</keyword>
<comment type="caution">
    <text evidence="9">The sequence shown here is derived from an EMBL/GenBank/DDBJ whole genome shotgun (WGS) entry which is preliminary data.</text>
</comment>
<sequence length="492" mass="54678">MTPDVVDVWSIEDVSRKFEDEFGRVRVATRLQWLTPSELKIVFSGDKQKMEISDNTGNSLTLTDIKNTATRRSPTSSSLTPIEAAVNKGSKNKLPAHIQGGKFCNAMAVNGVDSLWVDIVEAEESIKAAINFYAREEDEAIRSIHVIPVDCTTVIDTVKEVLNQKMVTLHTSVGGGWVDDMIVYRYTGEWREGYKHGHGKMETDKVVYEGEWNNGVIEGEGVMKWITETGFTEVYTGQFKGGLQHGRGVHVWPIVDNEPGSVGPQMMNRYEGEWSSGMRDGKGTFYYGDGSIYRGEWKDNKKDGKGVFVDPHGHMHRCTFESDRCTERSAISRLSAQEDLDAPESFVNPLRSQLEITDVIDALTVEQNGEGMDADDIEREILDVILRNEGKLRDLYQRCTKMSNDLSEDSHILTAMGLWNLCQDAGYLTDENGGIASLNRTICKQSKLDAKVELTGSIKTAVVGGDTDLAGEEGRKGLIEGTGVEDSLLRRE</sequence>
<dbReference type="GO" id="GO:0005930">
    <property type="term" value="C:axoneme"/>
    <property type="evidence" value="ECO:0007669"/>
    <property type="project" value="UniProtKB-SubCell"/>
</dbReference>
<dbReference type="PANTHER" id="PTHR46613:SF1">
    <property type="entry name" value="RADIAL SPOKE HEAD 10 HOMOLOG B-RELATED"/>
    <property type="match status" value="1"/>
</dbReference>
<dbReference type="AlphaFoldDB" id="A0A7J6MIW3"/>
<dbReference type="Pfam" id="PF02493">
    <property type="entry name" value="MORN"/>
    <property type="match status" value="5"/>
</dbReference>
<gene>
    <name evidence="9" type="ORF">FOL47_001463</name>
</gene>
<evidence type="ECO:0008006" key="11">
    <source>
        <dbReference type="Google" id="ProtNLM"/>
    </source>
</evidence>
<dbReference type="PANTHER" id="PTHR46613">
    <property type="entry name" value="RADIAL SPOKE HEAD 10 HOMOLOG B-RELATED"/>
    <property type="match status" value="1"/>
</dbReference>
<dbReference type="Gene3D" id="2.20.110.10">
    <property type="entry name" value="Histone H3 K4-specific methyltransferase SET7/9 N-terminal domain"/>
    <property type="match status" value="1"/>
</dbReference>
<dbReference type="SMART" id="SM00698">
    <property type="entry name" value="MORN"/>
    <property type="match status" value="5"/>
</dbReference>
<dbReference type="EMBL" id="JAAPAO010000135">
    <property type="protein sequence ID" value="KAF4671539.1"/>
    <property type="molecule type" value="Genomic_DNA"/>
</dbReference>
<accession>A0A7J6MIW3</accession>
<evidence type="ECO:0000256" key="1">
    <source>
        <dbReference type="ARBA" id="ARBA00004230"/>
    </source>
</evidence>
<evidence type="ECO:0000256" key="2">
    <source>
        <dbReference type="ARBA" id="ARBA00004430"/>
    </source>
</evidence>
<keyword evidence="6" id="KW-0969">Cilium</keyword>
<protein>
    <recommendedName>
        <fullName evidence="11">MORN repeat containing</fullName>
    </recommendedName>
</protein>
<keyword evidence="8" id="KW-0966">Cell projection</keyword>
<organism evidence="9 10">
    <name type="scientific">Perkinsus chesapeaki</name>
    <name type="common">Clam parasite</name>
    <name type="synonym">Perkinsus andrewsi</name>
    <dbReference type="NCBI Taxonomy" id="330153"/>
    <lineage>
        <taxon>Eukaryota</taxon>
        <taxon>Sar</taxon>
        <taxon>Alveolata</taxon>
        <taxon>Perkinsozoa</taxon>
        <taxon>Perkinsea</taxon>
        <taxon>Perkinsida</taxon>
        <taxon>Perkinsidae</taxon>
        <taxon>Perkinsus</taxon>
    </lineage>
</organism>
<dbReference type="InterPro" id="IPR003409">
    <property type="entry name" value="MORN"/>
</dbReference>